<organism evidence="3 4">
    <name type="scientific">Exocentrus adspersus</name>
    <dbReference type="NCBI Taxonomy" id="1586481"/>
    <lineage>
        <taxon>Eukaryota</taxon>
        <taxon>Metazoa</taxon>
        <taxon>Ecdysozoa</taxon>
        <taxon>Arthropoda</taxon>
        <taxon>Hexapoda</taxon>
        <taxon>Insecta</taxon>
        <taxon>Pterygota</taxon>
        <taxon>Neoptera</taxon>
        <taxon>Endopterygota</taxon>
        <taxon>Coleoptera</taxon>
        <taxon>Polyphaga</taxon>
        <taxon>Cucujiformia</taxon>
        <taxon>Chrysomeloidea</taxon>
        <taxon>Cerambycidae</taxon>
        <taxon>Lamiinae</taxon>
        <taxon>Acanthocinini</taxon>
        <taxon>Exocentrus</taxon>
    </lineage>
</organism>
<name>A0AAV8WEL5_9CUCU</name>
<evidence type="ECO:0000256" key="2">
    <source>
        <dbReference type="SAM" id="MobiDB-lite"/>
    </source>
</evidence>
<proteinExistence type="predicted"/>
<feature type="coiled-coil region" evidence="1">
    <location>
        <begin position="256"/>
        <end position="283"/>
    </location>
</feature>
<reference evidence="3 4" key="1">
    <citation type="journal article" date="2023" name="Insect Mol. Biol.">
        <title>Genome sequencing provides insights into the evolution of gene families encoding plant cell wall-degrading enzymes in longhorned beetles.</title>
        <authorList>
            <person name="Shin N.R."/>
            <person name="Okamura Y."/>
            <person name="Kirsch R."/>
            <person name="Pauchet Y."/>
        </authorList>
    </citation>
    <scope>NUCLEOTIDE SEQUENCE [LARGE SCALE GENOMIC DNA]</scope>
    <source>
        <strain evidence="3">EAD_L_NR</strain>
    </source>
</reference>
<dbReference type="AlphaFoldDB" id="A0AAV8WEL5"/>
<feature type="region of interest" description="Disordered" evidence="2">
    <location>
        <begin position="1"/>
        <end position="22"/>
    </location>
</feature>
<keyword evidence="4" id="KW-1185">Reference proteome</keyword>
<feature type="compositionally biased region" description="Basic and acidic residues" evidence="2">
    <location>
        <begin position="343"/>
        <end position="357"/>
    </location>
</feature>
<evidence type="ECO:0000313" key="4">
    <source>
        <dbReference type="Proteomes" id="UP001159042"/>
    </source>
</evidence>
<dbReference type="EMBL" id="JANEYG010000002">
    <property type="protein sequence ID" value="KAJ8925059.1"/>
    <property type="molecule type" value="Genomic_DNA"/>
</dbReference>
<protein>
    <submittedName>
        <fullName evidence="3">Uncharacterized protein</fullName>
    </submittedName>
</protein>
<accession>A0AAV8WEL5</accession>
<feature type="compositionally biased region" description="Basic and acidic residues" evidence="2">
    <location>
        <begin position="1"/>
        <end position="11"/>
    </location>
</feature>
<keyword evidence="1" id="KW-0175">Coiled coil</keyword>
<sequence>MVKNQKEESLKKPVLSTNSTDETKTVVTYNTRPVERNLVDVTQNFLYTEQLNCDQDDYTYSIKPYGTNISDDIKVSRHSQESLERQKTGAAPKSDDAKSEDSLKHVSSVNVANGDAELHSLELSINEPSELYTTALDNTVTADREMKNDSKITISTPDLIQNVTLAEAISTLNDDITIRSPTSLTVEAPKDVVEVTENKFSTLTESPESDKSRTLTYITEIQVTPNTATRTNVSEIEITPESGSGRNLDSEFEKYVKNFESKLERFENNIHDFDKNMEEFIKEEPKSIVLNEKVDEKELHKIQEIAEEQLKKLPEMRFTTSSYEASRVPPEKRQSQIEILRSNFEKPTKPNKPDIAPKSRIPIATTMKTPPDVAGA</sequence>
<evidence type="ECO:0000313" key="3">
    <source>
        <dbReference type="EMBL" id="KAJ8925059.1"/>
    </source>
</evidence>
<evidence type="ECO:0000256" key="1">
    <source>
        <dbReference type="SAM" id="Coils"/>
    </source>
</evidence>
<comment type="caution">
    <text evidence="3">The sequence shown here is derived from an EMBL/GenBank/DDBJ whole genome shotgun (WGS) entry which is preliminary data.</text>
</comment>
<dbReference type="Proteomes" id="UP001159042">
    <property type="component" value="Unassembled WGS sequence"/>
</dbReference>
<feature type="region of interest" description="Disordered" evidence="2">
    <location>
        <begin position="75"/>
        <end position="104"/>
    </location>
</feature>
<gene>
    <name evidence="3" type="ORF">NQ315_001230</name>
</gene>
<feature type="region of interest" description="Disordered" evidence="2">
    <location>
        <begin position="341"/>
        <end position="376"/>
    </location>
</feature>